<organism evidence="1">
    <name type="scientific">uncultured spirochete</name>
    <dbReference type="NCBI Taxonomy" id="156406"/>
    <lineage>
        <taxon>Bacteria</taxon>
        <taxon>Pseudomonadati</taxon>
        <taxon>Spirochaetota</taxon>
        <taxon>Spirochaetia</taxon>
        <taxon>Spirochaetales</taxon>
        <taxon>environmental samples</taxon>
    </lineage>
</organism>
<dbReference type="EMBL" id="FWDO01000004">
    <property type="protein sequence ID" value="SLM18324.1"/>
    <property type="molecule type" value="Genomic_DNA"/>
</dbReference>
<evidence type="ECO:0008006" key="2">
    <source>
        <dbReference type="Google" id="ProtNLM"/>
    </source>
</evidence>
<dbReference type="InterPro" id="IPR010985">
    <property type="entry name" value="Ribbon_hlx_hlx"/>
</dbReference>
<name>A0A3P3XQ17_9SPIR</name>
<protein>
    <recommendedName>
        <fullName evidence="2">Toxin-antitoxin system, antitoxin component, ribbon-helix-helix domain protein</fullName>
    </recommendedName>
</protein>
<gene>
    <name evidence="1" type="ORF">SPIRO4BDMA_40896</name>
</gene>
<reference evidence="1" key="1">
    <citation type="submission" date="2017-02" db="EMBL/GenBank/DDBJ databases">
        <authorList>
            <person name="Regsiter A."/>
            <person name="William W."/>
        </authorList>
    </citation>
    <scope>NUCLEOTIDE SEQUENCE</scope>
    <source>
        <strain evidence="1">BdmA 4</strain>
    </source>
</reference>
<dbReference type="GO" id="GO:0006355">
    <property type="term" value="P:regulation of DNA-templated transcription"/>
    <property type="evidence" value="ECO:0007669"/>
    <property type="project" value="InterPro"/>
</dbReference>
<dbReference type="Pfam" id="PF19891">
    <property type="entry name" value="DUF6364"/>
    <property type="match status" value="1"/>
</dbReference>
<sequence>MPQISLYIDDKTLKKVQNAAKQHHTSISKWVAEQLKMKVDPSYPAHFEELFGSIKDITFKEPEEIHLSADLPRESL</sequence>
<dbReference type="SUPFAM" id="SSF47598">
    <property type="entry name" value="Ribbon-helix-helix"/>
    <property type="match status" value="1"/>
</dbReference>
<proteinExistence type="predicted"/>
<evidence type="ECO:0000313" key="1">
    <source>
        <dbReference type="EMBL" id="SLM18324.1"/>
    </source>
</evidence>
<dbReference type="InterPro" id="IPR045944">
    <property type="entry name" value="DUF6364"/>
</dbReference>
<accession>A0A3P3XQ17</accession>
<dbReference type="AlphaFoldDB" id="A0A3P3XQ17"/>